<evidence type="ECO:0000313" key="1">
    <source>
        <dbReference type="EMBL" id="RDI64084.1"/>
    </source>
</evidence>
<organism evidence="1 2">
    <name type="scientific">Nocardia pseudobrasiliensis</name>
    <dbReference type="NCBI Taxonomy" id="45979"/>
    <lineage>
        <taxon>Bacteria</taxon>
        <taxon>Bacillati</taxon>
        <taxon>Actinomycetota</taxon>
        <taxon>Actinomycetes</taxon>
        <taxon>Mycobacteriales</taxon>
        <taxon>Nocardiaceae</taxon>
        <taxon>Nocardia</taxon>
    </lineage>
</organism>
<dbReference type="RefSeq" id="WP_147288038.1">
    <property type="nucleotide sequence ID" value="NZ_QQBC01000009.1"/>
</dbReference>
<proteinExistence type="predicted"/>
<keyword evidence="2" id="KW-1185">Reference proteome</keyword>
<dbReference type="Proteomes" id="UP000254869">
    <property type="component" value="Unassembled WGS sequence"/>
</dbReference>
<dbReference type="AlphaFoldDB" id="A0A370I431"/>
<sequence>MGRLRTLIDRITKLSGESVYFSDMFRPADVPPPFDRARELTDRQAIREFAWLDHEVAAVTEESRCR</sequence>
<reference evidence="1 2" key="1">
    <citation type="submission" date="2018-07" db="EMBL/GenBank/DDBJ databases">
        <title>Genomic Encyclopedia of Type Strains, Phase IV (KMG-IV): sequencing the most valuable type-strain genomes for metagenomic binning, comparative biology and taxonomic classification.</title>
        <authorList>
            <person name="Goeker M."/>
        </authorList>
    </citation>
    <scope>NUCLEOTIDE SEQUENCE [LARGE SCALE GENOMIC DNA]</scope>
    <source>
        <strain evidence="1 2">DSM 44290</strain>
    </source>
</reference>
<dbReference type="EMBL" id="QQBC01000009">
    <property type="protein sequence ID" value="RDI64084.1"/>
    <property type="molecule type" value="Genomic_DNA"/>
</dbReference>
<protein>
    <submittedName>
        <fullName evidence="1">Uncharacterized protein</fullName>
    </submittedName>
</protein>
<evidence type="ECO:0000313" key="2">
    <source>
        <dbReference type="Proteomes" id="UP000254869"/>
    </source>
</evidence>
<accession>A0A370I431</accession>
<comment type="caution">
    <text evidence="1">The sequence shown here is derived from an EMBL/GenBank/DDBJ whole genome shotgun (WGS) entry which is preliminary data.</text>
</comment>
<gene>
    <name evidence="1" type="ORF">DFR76_109425</name>
</gene>
<name>A0A370I431_9NOCA</name>